<dbReference type="AlphaFoldDB" id="A0A919U2E2"/>
<keyword evidence="2" id="KW-1133">Transmembrane helix</keyword>
<accession>A0A919U2E2</accession>
<protein>
    <submittedName>
        <fullName evidence="3">Uncharacterized protein</fullName>
    </submittedName>
</protein>
<name>A0A919U2E2_9CELL</name>
<feature type="region of interest" description="Disordered" evidence="1">
    <location>
        <begin position="75"/>
        <end position="105"/>
    </location>
</feature>
<evidence type="ECO:0000256" key="1">
    <source>
        <dbReference type="SAM" id="MobiDB-lite"/>
    </source>
</evidence>
<dbReference type="Proteomes" id="UP000642125">
    <property type="component" value="Unassembled WGS sequence"/>
</dbReference>
<dbReference type="EMBL" id="BONO01000008">
    <property type="protein sequence ID" value="GIG35978.1"/>
    <property type="molecule type" value="Genomic_DNA"/>
</dbReference>
<reference evidence="3" key="1">
    <citation type="submission" date="2021-01" db="EMBL/GenBank/DDBJ databases">
        <title>Whole genome shotgun sequence of Cellulomonas pakistanensis NBRC 110800.</title>
        <authorList>
            <person name="Komaki H."/>
            <person name="Tamura T."/>
        </authorList>
    </citation>
    <scope>NUCLEOTIDE SEQUENCE</scope>
    <source>
        <strain evidence="3">NBRC 110800</strain>
    </source>
</reference>
<feature type="transmembrane region" description="Helical" evidence="2">
    <location>
        <begin position="48"/>
        <end position="71"/>
    </location>
</feature>
<keyword evidence="2" id="KW-0812">Transmembrane</keyword>
<evidence type="ECO:0000313" key="3">
    <source>
        <dbReference type="EMBL" id="GIG35978.1"/>
    </source>
</evidence>
<sequence>MSDQLRRALDDLVQGVATEQDARTRAGGGLPVDAMTARARRGRVRHTALVSAVTACAVLGVAAGGAAVAAWERPEPAPAAPPTESTAPSPTPTPTTTPSPSATAPAVVLPTGDAALPFGACGALVDAAGDVPLDDRWTIATTLASPEAAVGGGLLVSTRVDVVLPDDWSPVGVGFGIWSAAGPELLVVRDGVVVGSGDLYGDVPAGLESYDIRASANSPAYQGWLPLVSCSDGNPLPAGDYTVVPTARVLPLGDDAAVADELAVDGAESVAARHADDWRRTVGEPLDVVVVEGEPGALPPARTRDDGVIVPEPSCGSAVVTSTAARLLEWSVLAPHVVAEGSTRDTSGSLAYLGPGRLRLAVQTVPSFWAVQDGVVVGASPAPTDAYHAVVDLDRSSPLHLRGTLDVRTCQGGGPGEEPLPPGQYTLVPSLLVSGGEVRTAEGVRELPSGFVTGEAFPFVVE</sequence>
<evidence type="ECO:0000313" key="4">
    <source>
        <dbReference type="Proteomes" id="UP000642125"/>
    </source>
</evidence>
<proteinExistence type="predicted"/>
<dbReference type="RefSeq" id="WP_203668008.1">
    <property type="nucleotide sequence ID" value="NZ_BONO01000008.1"/>
</dbReference>
<keyword evidence="4" id="KW-1185">Reference proteome</keyword>
<comment type="caution">
    <text evidence="3">The sequence shown here is derived from an EMBL/GenBank/DDBJ whole genome shotgun (WGS) entry which is preliminary data.</text>
</comment>
<evidence type="ECO:0000256" key="2">
    <source>
        <dbReference type="SAM" id="Phobius"/>
    </source>
</evidence>
<gene>
    <name evidence="3" type="ORF">Cpa01nite_13590</name>
</gene>
<organism evidence="3 4">
    <name type="scientific">Cellulomonas pakistanensis</name>
    <dbReference type="NCBI Taxonomy" id="992287"/>
    <lineage>
        <taxon>Bacteria</taxon>
        <taxon>Bacillati</taxon>
        <taxon>Actinomycetota</taxon>
        <taxon>Actinomycetes</taxon>
        <taxon>Micrococcales</taxon>
        <taxon>Cellulomonadaceae</taxon>
        <taxon>Cellulomonas</taxon>
    </lineage>
</organism>
<keyword evidence="2" id="KW-0472">Membrane</keyword>